<dbReference type="KEGG" id="sapo:SAPIO_CDS9964"/>
<dbReference type="OMA" id="SWKETGW"/>
<evidence type="ECO:0000256" key="1">
    <source>
        <dbReference type="SAM" id="MobiDB-lite"/>
    </source>
</evidence>
<proteinExistence type="predicted"/>
<reference evidence="2 3" key="1">
    <citation type="journal article" date="2014" name="Genome Announc.">
        <title>Draft genome sequence of the pathogenic fungus Scedosporium apiospermum.</title>
        <authorList>
            <person name="Vandeputte P."/>
            <person name="Ghamrawi S."/>
            <person name="Rechenmann M."/>
            <person name="Iltis A."/>
            <person name="Giraud S."/>
            <person name="Fleury M."/>
            <person name="Thornton C."/>
            <person name="Delhaes L."/>
            <person name="Meyer W."/>
            <person name="Papon N."/>
            <person name="Bouchara J.P."/>
        </authorList>
    </citation>
    <scope>NUCLEOTIDE SEQUENCE [LARGE SCALE GENOMIC DNA]</scope>
    <source>
        <strain evidence="2 3">IHEM 14462</strain>
    </source>
</reference>
<dbReference type="Proteomes" id="UP000028545">
    <property type="component" value="Unassembled WGS sequence"/>
</dbReference>
<name>A0A084FW24_PSEDA</name>
<dbReference type="EMBL" id="JOWA01000154">
    <property type="protein sequence ID" value="KEZ39286.1"/>
    <property type="molecule type" value="Genomic_DNA"/>
</dbReference>
<keyword evidence="3" id="KW-1185">Reference proteome</keyword>
<evidence type="ECO:0000313" key="3">
    <source>
        <dbReference type="Proteomes" id="UP000028545"/>
    </source>
</evidence>
<evidence type="ECO:0008006" key="4">
    <source>
        <dbReference type="Google" id="ProtNLM"/>
    </source>
</evidence>
<gene>
    <name evidence="2" type="ORF">SAPIO_CDS9964</name>
</gene>
<dbReference type="InterPro" id="IPR032801">
    <property type="entry name" value="PXL2A/B/C"/>
</dbReference>
<dbReference type="HOGENOM" id="CLU_072123_1_0_1"/>
<dbReference type="InterPro" id="IPR036249">
    <property type="entry name" value="Thioredoxin-like_sf"/>
</dbReference>
<dbReference type="PANTHER" id="PTHR42336">
    <property type="entry name" value="THIOREDOXIN DOMAIN-CONTAINING PROTEIN-RELATED"/>
    <property type="match status" value="1"/>
</dbReference>
<feature type="region of interest" description="Disordered" evidence="1">
    <location>
        <begin position="17"/>
        <end position="51"/>
    </location>
</feature>
<accession>A0A084FW24</accession>
<dbReference type="PANTHER" id="PTHR42336:SF1">
    <property type="entry name" value="ALKYL HYDROPEROXIDE REDUCTASE SUBUNIT C_ THIOL SPECIFIC ANTIOXIDANT DOMAIN-CONTAINING PROTEIN"/>
    <property type="match status" value="1"/>
</dbReference>
<dbReference type="VEuPathDB" id="FungiDB:SAPIO_CDS9964"/>
<comment type="caution">
    <text evidence="2">The sequence shown here is derived from an EMBL/GenBank/DDBJ whole genome shotgun (WGS) entry which is preliminary data.</text>
</comment>
<dbReference type="OrthoDB" id="40334at2759"/>
<dbReference type="RefSeq" id="XP_016639085.1">
    <property type="nucleotide sequence ID" value="XM_016791241.1"/>
</dbReference>
<protein>
    <recommendedName>
        <fullName evidence="4">Alkyl hydroperoxide reductase subunit C/ Thiol specific antioxidant domain-containing protein</fullName>
    </recommendedName>
</protein>
<dbReference type="Gene3D" id="3.40.30.10">
    <property type="entry name" value="Glutaredoxin"/>
    <property type="match status" value="1"/>
</dbReference>
<dbReference type="GeneID" id="27729036"/>
<evidence type="ECO:0000313" key="2">
    <source>
        <dbReference type="EMBL" id="KEZ39286.1"/>
    </source>
</evidence>
<dbReference type="Pfam" id="PF13911">
    <property type="entry name" value="AhpC-TSA_2"/>
    <property type="match status" value="1"/>
</dbReference>
<sequence length="283" mass="30318">MFSSLATKLALKKVGLSPDTFNFSSPANDPPPKDRKNKDPNSPVDDDDENASAWPAWMTVKNLPLTVQPWLSPPPPPIPLAELPKIGEQAPMDRDRKVAIGGGRCVLIVFLRCVGCAFAQKTFLALRTLANRYPNDLTCIAISHSSAPATQKWMDLMGGAWNVQVVIDEDRSVYAAWGLGLGSVWSVLNPNTQIQAWKEKGWLGNQVAVAIQRKGTAGRGLASYQTGGTGVIDAEGPVTVMGNKWQNSGAWAVNGSGVIVWGRKAATADDLIDLDEGCKALGL</sequence>
<organism evidence="2 3">
    <name type="scientific">Pseudallescheria apiosperma</name>
    <name type="common">Scedosporium apiospermum</name>
    <dbReference type="NCBI Taxonomy" id="563466"/>
    <lineage>
        <taxon>Eukaryota</taxon>
        <taxon>Fungi</taxon>
        <taxon>Dikarya</taxon>
        <taxon>Ascomycota</taxon>
        <taxon>Pezizomycotina</taxon>
        <taxon>Sordariomycetes</taxon>
        <taxon>Hypocreomycetidae</taxon>
        <taxon>Microascales</taxon>
        <taxon>Microascaceae</taxon>
        <taxon>Scedosporium</taxon>
    </lineage>
</organism>
<dbReference type="SUPFAM" id="SSF52833">
    <property type="entry name" value="Thioredoxin-like"/>
    <property type="match status" value="1"/>
</dbReference>
<dbReference type="AlphaFoldDB" id="A0A084FW24"/>